<dbReference type="RefSeq" id="WP_303019496.1">
    <property type="nucleotide sequence ID" value="NZ_JBBMEI010000018.1"/>
</dbReference>
<dbReference type="InterPro" id="IPR009061">
    <property type="entry name" value="DNA-bd_dom_put_sf"/>
</dbReference>
<dbReference type="Pfam" id="PF06445">
    <property type="entry name" value="GyrI-like"/>
    <property type="match status" value="1"/>
</dbReference>
<keyword evidence="3" id="KW-0238">DNA-binding</keyword>
<dbReference type="InterPro" id="IPR010499">
    <property type="entry name" value="AraC_E-bd"/>
</dbReference>
<dbReference type="SUPFAM" id="SSF55136">
    <property type="entry name" value="Probable bacterial effector-binding domain"/>
    <property type="match status" value="1"/>
</dbReference>
<dbReference type="Proteomes" id="UP001446032">
    <property type="component" value="Unassembled WGS sequence"/>
</dbReference>
<evidence type="ECO:0000256" key="3">
    <source>
        <dbReference type="ARBA" id="ARBA00023125"/>
    </source>
</evidence>
<gene>
    <name evidence="6" type="ORF">WMO75_07330</name>
</gene>
<dbReference type="PROSITE" id="PS50937">
    <property type="entry name" value="HTH_MERR_2"/>
    <property type="match status" value="1"/>
</dbReference>
<comment type="caution">
    <text evidence="6">The sequence shown here is derived from an EMBL/GenBank/DDBJ whole genome shotgun (WGS) entry which is preliminary data.</text>
</comment>
<dbReference type="SUPFAM" id="SSF46955">
    <property type="entry name" value="Putative DNA-binding domain"/>
    <property type="match status" value="1"/>
</dbReference>
<accession>A0ABV1AJ04</accession>
<dbReference type="SMART" id="SM00871">
    <property type="entry name" value="AraC_E_bind"/>
    <property type="match status" value="1"/>
</dbReference>
<sequence>MQDKKLLQIGEVAKIFHVSMGTLRHYEQEGLLEPEYVDEKTGYRYYGVRQLEVLNTIRYLRVLDLPLSEIAEFLHDRDTQVMEEKLVRQKEIIEKKRQELDIIAGKIDHRLEQLRDAVSSELDQIKMVCTPKCRIAWMKDSLKPESYLDLETAIRRLQKGQKEPLAFLGKVGVGISEEKLKKDDFQSYDLVFLRLDEEDIYEGKTEIFPEQKCVSIRFCGGHNAAPQYYRKLLEYIRERGLKIAGFSREITLIDYGMTNDTDKFVTEIRIPVV</sequence>
<protein>
    <submittedName>
        <fullName evidence="6">MerR family transcriptional regulator</fullName>
    </submittedName>
</protein>
<dbReference type="InterPro" id="IPR029442">
    <property type="entry name" value="GyrI-like"/>
</dbReference>
<keyword evidence="7" id="KW-1185">Reference proteome</keyword>
<dbReference type="Gene3D" id="3.20.80.10">
    <property type="entry name" value="Regulatory factor, effector binding domain"/>
    <property type="match status" value="1"/>
</dbReference>
<reference evidence="6 7" key="1">
    <citation type="submission" date="2024-03" db="EMBL/GenBank/DDBJ databases">
        <title>Human intestinal bacterial collection.</title>
        <authorList>
            <person name="Pauvert C."/>
            <person name="Hitch T.C.A."/>
            <person name="Clavel T."/>
        </authorList>
    </citation>
    <scope>NUCLEOTIDE SEQUENCE [LARGE SCALE GENOMIC DNA]</scope>
    <source>
        <strain evidence="6 7">CLA-AA-H95</strain>
    </source>
</reference>
<dbReference type="Gene3D" id="1.10.1660.10">
    <property type="match status" value="1"/>
</dbReference>
<evidence type="ECO:0000256" key="1">
    <source>
        <dbReference type="ARBA" id="ARBA00022491"/>
    </source>
</evidence>
<dbReference type="SMART" id="SM00422">
    <property type="entry name" value="HTH_MERR"/>
    <property type="match status" value="1"/>
</dbReference>
<keyword evidence="4" id="KW-0804">Transcription</keyword>
<name>A0ABV1AJ04_9FIRM</name>
<dbReference type="PANTHER" id="PTHR30204:SF69">
    <property type="entry name" value="MERR-FAMILY TRANSCRIPTIONAL REGULATOR"/>
    <property type="match status" value="1"/>
</dbReference>
<dbReference type="CDD" id="cd01107">
    <property type="entry name" value="HTH_BmrR"/>
    <property type="match status" value="1"/>
</dbReference>
<dbReference type="InterPro" id="IPR000551">
    <property type="entry name" value="MerR-type_HTH_dom"/>
</dbReference>
<organism evidence="6 7">
    <name type="scientific">Blautia intestinihominis</name>
    <dbReference type="NCBI Taxonomy" id="3133152"/>
    <lineage>
        <taxon>Bacteria</taxon>
        <taxon>Bacillati</taxon>
        <taxon>Bacillota</taxon>
        <taxon>Clostridia</taxon>
        <taxon>Lachnospirales</taxon>
        <taxon>Lachnospiraceae</taxon>
        <taxon>Blautia</taxon>
    </lineage>
</organism>
<evidence type="ECO:0000313" key="7">
    <source>
        <dbReference type="Proteomes" id="UP001446032"/>
    </source>
</evidence>
<feature type="domain" description="HTH merR-type" evidence="5">
    <location>
        <begin position="6"/>
        <end position="76"/>
    </location>
</feature>
<evidence type="ECO:0000313" key="6">
    <source>
        <dbReference type="EMBL" id="MEQ2358145.1"/>
    </source>
</evidence>
<dbReference type="EMBL" id="JBBMEI010000018">
    <property type="protein sequence ID" value="MEQ2358145.1"/>
    <property type="molecule type" value="Genomic_DNA"/>
</dbReference>
<dbReference type="InterPro" id="IPR047057">
    <property type="entry name" value="MerR_fam"/>
</dbReference>
<proteinExistence type="predicted"/>
<dbReference type="PANTHER" id="PTHR30204">
    <property type="entry name" value="REDOX-CYCLING DRUG-SENSING TRANSCRIPTIONAL ACTIVATOR SOXR"/>
    <property type="match status" value="1"/>
</dbReference>
<keyword evidence="1" id="KW-0678">Repressor</keyword>
<dbReference type="Pfam" id="PF13411">
    <property type="entry name" value="MerR_1"/>
    <property type="match status" value="1"/>
</dbReference>
<evidence type="ECO:0000256" key="2">
    <source>
        <dbReference type="ARBA" id="ARBA00023015"/>
    </source>
</evidence>
<evidence type="ECO:0000256" key="4">
    <source>
        <dbReference type="ARBA" id="ARBA00023163"/>
    </source>
</evidence>
<dbReference type="InterPro" id="IPR011256">
    <property type="entry name" value="Reg_factor_effector_dom_sf"/>
</dbReference>
<evidence type="ECO:0000259" key="5">
    <source>
        <dbReference type="PROSITE" id="PS50937"/>
    </source>
</evidence>
<keyword evidence="2" id="KW-0805">Transcription regulation</keyword>